<evidence type="ECO:0000313" key="2">
    <source>
        <dbReference type="Proteomes" id="UP000006701"/>
    </source>
</evidence>
<dbReference type="STRING" id="344612.A1CI37"/>
<dbReference type="VEuPathDB" id="FungiDB:ACLA_050140"/>
<dbReference type="InterPro" id="IPR050600">
    <property type="entry name" value="SETD3_SETD6_MTase"/>
</dbReference>
<dbReference type="HOGENOM" id="CLU_393276_0_0_1"/>
<dbReference type="GO" id="GO:0016279">
    <property type="term" value="F:protein-lysine N-methyltransferase activity"/>
    <property type="evidence" value="ECO:0007669"/>
    <property type="project" value="TreeGrafter"/>
</dbReference>
<dbReference type="Proteomes" id="UP000006701">
    <property type="component" value="Unassembled WGS sequence"/>
</dbReference>
<gene>
    <name evidence="1" type="ORF">ACLA_050140</name>
</gene>
<name>A1CI37_ASPCL</name>
<dbReference type="eggNOG" id="KOG1337">
    <property type="taxonomic scope" value="Eukaryota"/>
</dbReference>
<sequence length="677" mass="76665">MDWMIKNGGFLHDSVQIAKDDQRGVHFKVKQAWKTGVAKDTHVIKIPVAATMSYLNAVEHPLPPNLQSAGAATCSAHGVRLPREFMDAVGPAETFIFFLIGQYLQGEDGFWFPYIRTLPQPLSLTTPLYYEGDDLGWLKGTSLWPAREQRMELLKEAYENGVRELRKAGFQDVDKYTWDLYLWASSMIVSRAFSPKVLAEAFADIDLPEDGVSVLLPCIDLMNHRPLAKVEWRAGKQDVAYLVLEDVAAGQEIANNYGPRNNEQLMMNYGFCLPDNPCDYRIVSLRAPPGSPLDQARSYQAQMFPEPAKKTEDHYYVFNIFYPLLAPGTAMEHSIFSPALFNAVAVLAANNRELETLEITEHDVRIPESYGSSRTVLAALSQIVIELITHIVKLRASAEGLEKPENLKQIHAKMYRDSQIRISETALVIAAWTLNRARQHGYGGSWAETKQLLSAHMARIPAEKFPEEIRSRIQVRVLERESLLRNNGELFTLKELFDTLPTELQQPCRELFQSVLTKSEKSIPMLRGSSESSPFAFPMFLCFIIAAHTNKSSDQPQLPARLAKWASFILEKYPPPPEDVAWMLEEEDDEQMVSLFDELLDKMRDRSPTVFSNVAQFTGDWQNDNWWLSPNWLRWAWMATEQECVQAPDDPLALLGVAGSGQGKLTLSTVTYLYIPQ</sequence>
<dbReference type="OMA" id="YVFNIFY"/>
<organism evidence="1 2">
    <name type="scientific">Aspergillus clavatus (strain ATCC 1007 / CBS 513.65 / DSM 816 / NCTC 3887 / NRRL 1 / QM 1276 / 107)</name>
    <dbReference type="NCBI Taxonomy" id="344612"/>
    <lineage>
        <taxon>Eukaryota</taxon>
        <taxon>Fungi</taxon>
        <taxon>Dikarya</taxon>
        <taxon>Ascomycota</taxon>
        <taxon>Pezizomycotina</taxon>
        <taxon>Eurotiomycetes</taxon>
        <taxon>Eurotiomycetidae</taxon>
        <taxon>Eurotiales</taxon>
        <taxon>Aspergillaceae</taxon>
        <taxon>Aspergillus</taxon>
        <taxon>Aspergillus subgen. Fumigati</taxon>
    </lineage>
</organism>
<dbReference type="SUPFAM" id="SSF82199">
    <property type="entry name" value="SET domain"/>
    <property type="match status" value="1"/>
</dbReference>
<evidence type="ECO:0000313" key="1">
    <source>
        <dbReference type="EMBL" id="EAW10542.1"/>
    </source>
</evidence>
<dbReference type="AlphaFoldDB" id="A1CI37"/>
<dbReference type="FunFam" id="3.90.1410.10:FF:000039">
    <property type="entry name" value="SET domain protein (AFU_orthologue AFUA_4G11040)"/>
    <property type="match status" value="1"/>
</dbReference>
<dbReference type="KEGG" id="act:ACLA_050140"/>
<reference evidence="1 2" key="1">
    <citation type="journal article" date="2008" name="PLoS Genet.">
        <title>Genomic islands in the pathogenic filamentous fungus Aspergillus fumigatus.</title>
        <authorList>
            <person name="Fedorova N.D."/>
            <person name="Khaldi N."/>
            <person name="Joardar V.S."/>
            <person name="Maiti R."/>
            <person name="Amedeo P."/>
            <person name="Anderson M.J."/>
            <person name="Crabtree J."/>
            <person name="Silva J.C."/>
            <person name="Badger J.H."/>
            <person name="Albarraq A."/>
            <person name="Angiuoli S."/>
            <person name="Bussey H."/>
            <person name="Bowyer P."/>
            <person name="Cotty P.J."/>
            <person name="Dyer P.S."/>
            <person name="Egan A."/>
            <person name="Galens K."/>
            <person name="Fraser-Liggett C.M."/>
            <person name="Haas B.J."/>
            <person name="Inman J.M."/>
            <person name="Kent R."/>
            <person name="Lemieux S."/>
            <person name="Malavazi I."/>
            <person name="Orvis J."/>
            <person name="Roemer T."/>
            <person name="Ronning C.M."/>
            <person name="Sundaram J.P."/>
            <person name="Sutton G."/>
            <person name="Turner G."/>
            <person name="Venter J.C."/>
            <person name="White O.R."/>
            <person name="Whitty B.R."/>
            <person name="Youngman P."/>
            <person name="Wolfe K.H."/>
            <person name="Goldman G.H."/>
            <person name="Wortman J.R."/>
            <person name="Jiang B."/>
            <person name="Denning D.W."/>
            <person name="Nierman W.C."/>
        </authorList>
    </citation>
    <scope>NUCLEOTIDE SEQUENCE [LARGE SCALE GENOMIC DNA]</scope>
    <source>
        <strain evidence="2">ATCC 1007 / CBS 513.65 / DSM 816 / NCTC 3887 / NRRL 1</strain>
    </source>
</reference>
<dbReference type="EMBL" id="DS027054">
    <property type="protein sequence ID" value="EAW10542.1"/>
    <property type="molecule type" value="Genomic_DNA"/>
</dbReference>
<protein>
    <submittedName>
        <fullName evidence="1">SET domain protein</fullName>
    </submittedName>
</protein>
<dbReference type="GeneID" id="4703895"/>
<accession>A1CI37</accession>
<dbReference type="InterPro" id="IPR046341">
    <property type="entry name" value="SET_dom_sf"/>
</dbReference>
<dbReference type="Gene3D" id="3.90.1410.10">
    <property type="entry name" value="set domain protein methyltransferase, domain 1"/>
    <property type="match status" value="1"/>
</dbReference>
<dbReference type="PANTHER" id="PTHR13271">
    <property type="entry name" value="UNCHARACTERIZED PUTATIVE METHYLTRANSFERASE"/>
    <property type="match status" value="1"/>
</dbReference>
<dbReference type="RefSeq" id="XP_001271968.1">
    <property type="nucleotide sequence ID" value="XM_001271967.1"/>
</dbReference>
<dbReference type="OrthoDB" id="42889at2759"/>
<keyword evidence="2" id="KW-1185">Reference proteome</keyword>
<proteinExistence type="predicted"/>
<dbReference type="PANTHER" id="PTHR13271:SF135">
    <property type="entry name" value="SET DOMAIN PROTEIN (AFU_ORTHOLOGUE AFUA_4G11040)"/>
    <property type="match status" value="1"/>
</dbReference>